<comment type="caution">
    <text evidence="5">The sequence shown here is derived from an EMBL/GenBank/DDBJ whole genome shotgun (WGS) entry which is preliminary data.</text>
</comment>
<name>A0AAD5DCI9_AMBAR</name>
<feature type="transmembrane region" description="Helical" evidence="3">
    <location>
        <begin position="244"/>
        <end position="265"/>
    </location>
</feature>
<feature type="non-terminal residue" evidence="5">
    <location>
        <position position="1"/>
    </location>
</feature>
<feature type="chain" id="PRO_5042185706" description="Wall-associated receptor kinase galacturonan-binding domain-containing protein" evidence="4">
    <location>
        <begin position="20"/>
        <end position="267"/>
    </location>
</feature>
<feature type="signal peptide" evidence="4">
    <location>
        <begin position="1"/>
        <end position="19"/>
    </location>
</feature>
<keyword evidence="4" id="KW-0732">Signal</keyword>
<keyword evidence="2" id="KW-0067">ATP-binding</keyword>
<protein>
    <recommendedName>
        <fullName evidence="7">Wall-associated receptor kinase galacturonan-binding domain-containing protein</fullName>
    </recommendedName>
</protein>
<evidence type="ECO:0000256" key="2">
    <source>
        <dbReference type="ARBA" id="ARBA00022840"/>
    </source>
</evidence>
<dbReference type="PANTHER" id="PTHR46008:SF25">
    <property type="entry name" value="PROTEIN KINASE DOMAIN-CONTAINING PROTEIN"/>
    <property type="match status" value="1"/>
</dbReference>
<organism evidence="5 6">
    <name type="scientific">Ambrosia artemisiifolia</name>
    <name type="common">Common ragweed</name>
    <dbReference type="NCBI Taxonomy" id="4212"/>
    <lineage>
        <taxon>Eukaryota</taxon>
        <taxon>Viridiplantae</taxon>
        <taxon>Streptophyta</taxon>
        <taxon>Embryophyta</taxon>
        <taxon>Tracheophyta</taxon>
        <taxon>Spermatophyta</taxon>
        <taxon>Magnoliopsida</taxon>
        <taxon>eudicotyledons</taxon>
        <taxon>Gunneridae</taxon>
        <taxon>Pentapetalae</taxon>
        <taxon>asterids</taxon>
        <taxon>campanulids</taxon>
        <taxon>Asterales</taxon>
        <taxon>Asteraceae</taxon>
        <taxon>Asteroideae</taxon>
        <taxon>Heliantheae alliance</taxon>
        <taxon>Heliantheae</taxon>
        <taxon>Ambrosia</taxon>
    </lineage>
</organism>
<evidence type="ECO:0000256" key="1">
    <source>
        <dbReference type="ARBA" id="ARBA00022741"/>
    </source>
</evidence>
<evidence type="ECO:0000313" key="6">
    <source>
        <dbReference type="Proteomes" id="UP001206925"/>
    </source>
</evidence>
<keyword evidence="1" id="KW-0547">Nucleotide-binding</keyword>
<evidence type="ECO:0000256" key="4">
    <source>
        <dbReference type="SAM" id="SignalP"/>
    </source>
</evidence>
<dbReference type="GO" id="GO:0016301">
    <property type="term" value="F:kinase activity"/>
    <property type="evidence" value="ECO:0007669"/>
    <property type="project" value="TreeGrafter"/>
</dbReference>
<gene>
    <name evidence="5" type="ORF">M8C21_031432</name>
</gene>
<sequence>MIIVFCFISLFLLCHSAAADTNLSMPISCPERFECPGFVPFGYPFYDVTDTRCGLIKVNCTSKEIQFGGRSYEFIGKFDLSPNSDSIVIYNRTFEQLVRNKSSACDALMYNFTSPSPSPLLYSVSIFPTITLFKCPKNLTYFEKHKYNSYNSCKDHTFYYNYFNGTIPTYLPITCQVVQLPQKISTMPGIDETNIFSLISPVAGIVFKLSDSCKECRKKGVQTGGEQTPITNRGHRKTRHRLDIMLVIAGAFTALILSFVIFIIWRQ</sequence>
<keyword evidence="3" id="KW-0472">Membrane</keyword>
<evidence type="ECO:0008006" key="7">
    <source>
        <dbReference type="Google" id="ProtNLM"/>
    </source>
</evidence>
<keyword evidence="3" id="KW-1133">Transmembrane helix</keyword>
<dbReference type="GO" id="GO:0005524">
    <property type="term" value="F:ATP binding"/>
    <property type="evidence" value="ECO:0007669"/>
    <property type="project" value="UniProtKB-KW"/>
</dbReference>
<evidence type="ECO:0000256" key="3">
    <source>
        <dbReference type="SAM" id="Phobius"/>
    </source>
</evidence>
<evidence type="ECO:0000313" key="5">
    <source>
        <dbReference type="EMBL" id="KAI7757304.1"/>
    </source>
</evidence>
<keyword evidence="6" id="KW-1185">Reference proteome</keyword>
<dbReference type="Proteomes" id="UP001206925">
    <property type="component" value="Unassembled WGS sequence"/>
</dbReference>
<accession>A0AAD5DCI9</accession>
<dbReference type="AlphaFoldDB" id="A0AAD5DCI9"/>
<dbReference type="PANTHER" id="PTHR46008">
    <property type="entry name" value="LEAF RUST 10 DISEASE-RESISTANCE LOCUS RECEPTOR-LIKE PROTEIN KINASE-LIKE 1.4"/>
    <property type="match status" value="1"/>
</dbReference>
<proteinExistence type="predicted"/>
<keyword evidence="3" id="KW-0812">Transmembrane</keyword>
<dbReference type="EMBL" id="JAMZMK010000138">
    <property type="protein sequence ID" value="KAI7757304.1"/>
    <property type="molecule type" value="Genomic_DNA"/>
</dbReference>
<reference evidence="5" key="1">
    <citation type="submission" date="2022-06" db="EMBL/GenBank/DDBJ databases">
        <title>Uncovering the hologenomic basis of an extraordinary plant invasion.</title>
        <authorList>
            <person name="Bieker V.C."/>
            <person name="Martin M.D."/>
            <person name="Gilbert T."/>
            <person name="Hodgins K."/>
            <person name="Battlay P."/>
            <person name="Petersen B."/>
            <person name="Wilson J."/>
        </authorList>
    </citation>
    <scope>NUCLEOTIDE SEQUENCE</scope>
    <source>
        <strain evidence="5">AA19_3_7</strain>
        <tissue evidence="5">Leaf</tissue>
    </source>
</reference>